<dbReference type="Pfam" id="PF01636">
    <property type="entry name" value="APH"/>
    <property type="match status" value="1"/>
</dbReference>
<keyword evidence="3" id="KW-1185">Reference proteome</keyword>
<dbReference type="RefSeq" id="WP_137253118.1">
    <property type="nucleotide sequence ID" value="NZ_JBHSPQ010000001.1"/>
</dbReference>
<dbReference type="Proteomes" id="UP000305836">
    <property type="component" value="Unassembled WGS sequence"/>
</dbReference>
<gene>
    <name evidence="2" type="ORF">FDA38_06450</name>
</gene>
<dbReference type="SUPFAM" id="SSF56112">
    <property type="entry name" value="Protein kinase-like (PK-like)"/>
    <property type="match status" value="1"/>
</dbReference>
<name>A0A4V5V012_9ACTN</name>
<feature type="domain" description="Aminoglycoside phosphotransferase" evidence="1">
    <location>
        <begin position="130"/>
        <end position="322"/>
    </location>
</feature>
<reference evidence="2 3" key="1">
    <citation type="submission" date="2019-04" db="EMBL/GenBank/DDBJ databases">
        <title>Kribbella sp. NEAU-THZ 27 nov., a novel actinomycete isolated from soil.</title>
        <authorList>
            <person name="Duan L."/>
        </authorList>
    </citation>
    <scope>NUCLEOTIDE SEQUENCE [LARGE SCALE GENOMIC DNA]</scope>
    <source>
        <strain evidence="3">NEAU-THZ27</strain>
    </source>
</reference>
<dbReference type="InterPro" id="IPR011009">
    <property type="entry name" value="Kinase-like_dom_sf"/>
</dbReference>
<sequence>MKLLPDRPTIEFLRKEAKDLLAVLRETSPTASLADAQRALAGQYGLRDWPALKAEVERRIAATPAVPDGLAEALAASFGLGTMLRPPRPVAFTAMGRCWELTTDRGRWLAVTVFDWITNEQAELGAKLRDAAVAVGVAAPVAVRSPRGLLIEPVQGENWRVHEWLEVGPSPALPVSAAVARRAGAAYGKLHALAIPTEEPMNPYVVWRRPESEWDKLLERARVAGKPWADRLEAILPVWLDLQTIETAVDPGELILCNSNLIPTHVRLGRDDELIVMEWDFAGSMTPALELGSALTQWVMRPTLNTKAVAAFREGYGDWPTLELSSFGVAITAWLNWAYNAICEAIDPQDSDHAEFAEREAVGVLDRPMTRAGLEQLLGECGG</sequence>
<dbReference type="OrthoDB" id="928522at2"/>
<dbReference type="InterPro" id="IPR002575">
    <property type="entry name" value="Aminoglycoside_PTrfase"/>
</dbReference>
<dbReference type="EMBL" id="SZPZ01000001">
    <property type="protein sequence ID" value="TKK82423.1"/>
    <property type="molecule type" value="Genomic_DNA"/>
</dbReference>
<evidence type="ECO:0000313" key="2">
    <source>
        <dbReference type="EMBL" id="TKK82423.1"/>
    </source>
</evidence>
<proteinExistence type="predicted"/>
<comment type="caution">
    <text evidence="2">The sequence shown here is derived from an EMBL/GenBank/DDBJ whole genome shotgun (WGS) entry which is preliminary data.</text>
</comment>
<accession>A0A4V5V012</accession>
<evidence type="ECO:0000259" key="1">
    <source>
        <dbReference type="Pfam" id="PF01636"/>
    </source>
</evidence>
<dbReference type="AlphaFoldDB" id="A0A4V5V012"/>
<protein>
    <recommendedName>
        <fullName evidence="1">Aminoglycoside phosphotransferase domain-containing protein</fullName>
    </recommendedName>
</protein>
<evidence type="ECO:0000313" key="3">
    <source>
        <dbReference type="Proteomes" id="UP000305836"/>
    </source>
</evidence>
<organism evidence="2 3">
    <name type="scientific">Kribbella jiaozuonensis</name>
    <dbReference type="NCBI Taxonomy" id="2575441"/>
    <lineage>
        <taxon>Bacteria</taxon>
        <taxon>Bacillati</taxon>
        <taxon>Actinomycetota</taxon>
        <taxon>Actinomycetes</taxon>
        <taxon>Propionibacteriales</taxon>
        <taxon>Kribbellaceae</taxon>
        <taxon>Kribbella</taxon>
    </lineage>
</organism>